<protein>
    <submittedName>
        <fullName evidence="1">Uncharacterized protein</fullName>
    </submittedName>
</protein>
<organism evidence="1 2">
    <name type="scientific">Streptacidiphilus jiangxiensis</name>
    <dbReference type="NCBI Taxonomy" id="235985"/>
    <lineage>
        <taxon>Bacteria</taxon>
        <taxon>Bacillati</taxon>
        <taxon>Actinomycetota</taxon>
        <taxon>Actinomycetes</taxon>
        <taxon>Kitasatosporales</taxon>
        <taxon>Streptomycetaceae</taxon>
        <taxon>Streptacidiphilus</taxon>
    </lineage>
</organism>
<name>A0A1H7L9F9_STRJI</name>
<reference evidence="2" key="1">
    <citation type="submission" date="2016-10" db="EMBL/GenBank/DDBJ databases">
        <authorList>
            <person name="Varghese N."/>
        </authorList>
    </citation>
    <scope>NUCLEOTIDE SEQUENCE [LARGE SCALE GENOMIC DNA]</scope>
    <source>
        <strain evidence="2">DSM 45096 / BCRC 16803 / CGMCC 4.1857 / CIP 109030 / JCM 12277 / KCTC 19219 / NBRC 100920 / 33214</strain>
    </source>
</reference>
<accession>A0A1H7L9F9</accession>
<dbReference type="EMBL" id="FOAZ01000004">
    <property type="protein sequence ID" value="SEK95386.1"/>
    <property type="molecule type" value="Genomic_DNA"/>
</dbReference>
<proteinExistence type="predicted"/>
<dbReference type="AlphaFoldDB" id="A0A1H7L9F9"/>
<sequence length="95" mass="10503">MRLRAEPGRYVDAVLRADGALVLKGQLLRPGLPEYEYVVTLPAEQVPALLDSLGVAAVGGLLPALLDRSEEITPRTHAWLRELGLRPELWVHLED</sequence>
<dbReference type="eggNOG" id="ENOG5032N09">
    <property type="taxonomic scope" value="Bacteria"/>
</dbReference>
<dbReference type="Proteomes" id="UP000183015">
    <property type="component" value="Unassembled WGS sequence"/>
</dbReference>
<keyword evidence="2" id="KW-1185">Reference proteome</keyword>
<gene>
    <name evidence="1" type="ORF">SAMN05414137_104399</name>
</gene>
<evidence type="ECO:0000313" key="2">
    <source>
        <dbReference type="Proteomes" id="UP000183015"/>
    </source>
</evidence>
<evidence type="ECO:0000313" key="1">
    <source>
        <dbReference type="EMBL" id="SEK95386.1"/>
    </source>
</evidence>